<name>A0A4V5PPY2_9BACT</name>
<dbReference type="Gene3D" id="3.90.230.10">
    <property type="entry name" value="Creatinase/methionine aminopeptidase superfamily"/>
    <property type="match status" value="1"/>
</dbReference>
<evidence type="ECO:0000256" key="6">
    <source>
        <dbReference type="HAMAP-Rule" id="MF_01974"/>
    </source>
</evidence>
<evidence type="ECO:0000313" key="9">
    <source>
        <dbReference type="EMBL" id="TKD09196.1"/>
    </source>
</evidence>
<dbReference type="NCBIfam" id="TIGR00500">
    <property type="entry name" value="met_pdase_I"/>
    <property type="match status" value="1"/>
</dbReference>
<dbReference type="InterPro" id="IPR001714">
    <property type="entry name" value="Pept_M24_MAP"/>
</dbReference>
<evidence type="ECO:0000256" key="4">
    <source>
        <dbReference type="ARBA" id="ARBA00022723"/>
    </source>
</evidence>
<comment type="cofactor">
    <cofactor evidence="6">
        <name>Co(2+)</name>
        <dbReference type="ChEBI" id="CHEBI:48828"/>
    </cofactor>
    <cofactor evidence="6">
        <name>Zn(2+)</name>
        <dbReference type="ChEBI" id="CHEBI:29105"/>
    </cofactor>
    <cofactor evidence="6">
        <name>Mn(2+)</name>
        <dbReference type="ChEBI" id="CHEBI:29035"/>
    </cofactor>
    <cofactor evidence="6">
        <name>Fe(2+)</name>
        <dbReference type="ChEBI" id="CHEBI:29033"/>
    </cofactor>
    <text evidence="6">Binds 2 divalent metal cations per subunit. Has a high-affinity and a low affinity metal-binding site. The true nature of the physiological cofactor is under debate. The enzyme is active with cobalt, zinc, manganese or divalent iron ions. Most likely, methionine aminopeptidases function as mononuclear Fe(2+)-metalloproteases under physiological conditions, and the catalytically relevant metal-binding site has been assigned to the histidine-containing high-affinity site.</text>
</comment>
<comment type="subunit">
    <text evidence="6">Monomer.</text>
</comment>
<feature type="binding site" evidence="6">
    <location>
        <position position="79"/>
    </location>
    <ligand>
        <name>substrate</name>
    </ligand>
</feature>
<evidence type="ECO:0000256" key="5">
    <source>
        <dbReference type="ARBA" id="ARBA00022801"/>
    </source>
</evidence>
<feature type="binding site" evidence="6">
    <location>
        <position position="170"/>
    </location>
    <ligand>
        <name>a divalent metal cation</name>
        <dbReference type="ChEBI" id="CHEBI:60240"/>
        <label>2</label>
        <note>catalytic</note>
    </ligand>
</feature>
<evidence type="ECO:0000256" key="2">
    <source>
        <dbReference type="ARBA" id="ARBA00022438"/>
    </source>
</evidence>
<reference evidence="9 10" key="1">
    <citation type="submission" date="2019-04" db="EMBL/GenBank/DDBJ databases">
        <authorList>
            <person name="Li Y."/>
            <person name="Wang J."/>
        </authorList>
    </citation>
    <scope>NUCLEOTIDE SEQUENCE [LARGE SCALE GENOMIC DNA]</scope>
    <source>
        <strain evidence="9 10">DSM 14668</strain>
    </source>
</reference>
<comment type="catalytic activity">
    <reaction evidence="6 7">
        <text>Release of N-terminal amino acids, preferentially methionine, from peptides and arylamides.</text>
        <dbReference type="EC" id="3.4.11.18"/>
    </reaction>
</comment>
<feature type="binding site" evidence="6">
    <location>
        <position position="234"/>
    </location>
    <ligand>
        <name>a divalent metal cation</name>
        <dbReference type="ChEBI" id="CHEBI:60240"/>
        <label>2</label>
        <note>catalytic</note>
    </ligand>
</feature>
<dbReference type="AlphaFoldDB" id="A0A4V5PPY2"/>
<proteinExistence type="inferred from homology"/>
<comment type="caution">
    <text evidence="9">The sequence shown here is derived from an EMBL/GenBank/DDBJ whole genome shotgun (WGS) entry which is preliminary data.</text>
</comment>
<feature type="binding site" evidence="6">
    <location>
        <position position="203"/>
    </location>
    <ligand>
        <name>a divalent metal cation</name>
        <dbReference type="ChEBI" id="CHEBI:60240"/>
        <label>2</label>
        <note>catalytic</note>
    </ligand>
</feature>
<keyword evidence="5 6" id="KW-0378">Hydrolase</keyword>
<feature type="binding site" evidence="6">
    <location>
        <position position="107"/>
    </location>
    <ligand>
        <name>a divalent metal cation</name>
        <dbReference type="ChEBI" id="CHEBI:60240"/>
        <label>1</label>
    </ligand>
</feature>
<evidence type="ECO:0000256" key="7">
    <source>
        <dbReference type="RuleBase" id="RU003653"/>
    </source>
</evidence>
<evidence type="ECO:0000259" key="8">
    <source>
        <dbReference type="Pfam" id="PF00557"/>
    </source>
</evidence>
<accession>A0A4V5PPY2</accession>
<protein>
    <recommendedName>
        <fullName evidence="6 7">Methionine aminopeptidase</fullName>
        <shortName evidence="6">MAP</shortName>
        <shortName evidence="6">MetAP</shortName>
        <ecNumber evidence="6 7">3.4.11.18</ecNumber>
    </recommendedName>
    <alternativeName>
        <fullName evidence="6">Peptidase M</fullName>
    </alternativeName>
</protein>
<dbReference type="GO" id="GO:0046872">
    <property type="term" value="F:metal ion binding"/>
    <property type="evidence" value="ECO:0007669"/>
    <property type="project" value="UniProtKB-UniRule"/>
</dbReference>
<feature type="binding site" evidence="6">
    <location>
        <position position="107"/>
    </location>
    <ligand>
        <name>a divalent metal cation</name>
        <dbReference type="ChEBI" id="CHEBI:60240"/>
        <label>2</label>
        <note>catalytic</note>
    </ligand>
</feature>
<dbReference type="SUPFAM" id="SSF55920">
    <property type="entry name" value="Creatinase/aminopeptidase"/>
    <property type="match status" value="1"/>
</dbReference>
<dbReference type="CDD" id="cd01086">
    <property type="entry name" value="MetAP1"/>
    <property type="match status" value="1"/>
</dbReference>
<dbReference type="GO" id="GO:0004239">
    <property type="term" value="F:initiator methionyl aminopeptidase activity"/>
    <property type="evidence" value="ECO:0007669"/>
    <property type="project" value="UniProtKB-UniRule"/>
</dbReference>
<dbReference type="PANTHER" id="PTHR43330:SF8">
    <property type="entry name" value="METHIONINE AMINOPEPTIDASE 1D, MITOCHONDRIAL"/>
    <property type="match status" value="1"/>
</dbReference>
<dbReference type="InterPro" id="IPR036005">
    <property type="entry name" value="Creatinase/aminopeptidase-like"/>
</dbReference>
<dbReference type="PROSITE" id="PS00680">
    <property type="entry name" value="MAP_1"/>
    <property type="match status" value="1"/>
</dbReference>
<feature type="domain" description="Peptidase M24" evidence="8">
    <location>
        <begin position="13"/>
        <end position="241"/>
    </location>
</feature>
<gene>
    <name evidence="6 9" type="primary">map</name>
    <name evidence="9" type="ORF">E8A74_13035</name>
</gene>
<dbReference type="PANTHER" id="PTHR43330">
    <property type="entry name" value="METHIONINE AMINOPEPTIDASE"/>
    <property type="match status" value="1"/>
</dbReference>
<keyword evidence="4 6" id="KW-0479">Metal-binding</keyword>
<dbReference type="Pfam" id="PF00557">
    <property type="entry name" value="Peptidase_M24"/>
    <property type="match status" value="1"/>
</dbReference>
<comment type="function">
    <text evidence="1 6">Removes the N-terminal methionine from nascent proteins. The N-terminal methionine is often cleaved when the second residue in the primary sequence is small and uncharged (Met-Ala-, Cys, Gly, Pro, Ser, Thr, or Val). Requires deformylation of the N(alpha)-formylated initiator methionine before it can be hydrolyzed.</text>
</comment>
<evidence type="ECO:0000256" key="1">
    <source>
        <dbReference type="ARBA" id="ARBA00002521"/>
    </source>
</evidence>
<dbReference type="PRINTS" id="PR00599">
    <property type="entry name" value="MAPEPTIDASE"/>
</dbReference>
<keyword evidence="10" id="KW-1185">Reference proteome</keyword>
<feature type="binding site" evidence="6">
    <location>
        <position position="177"/>
    </location>
    <ligand>
        <name>substrate</name>
    </ligand>
</feature>
<dbReference type="RefSeq" id="WP_136929305.1">
    <property type="nucleotide sequence ID" value="NZ_SSMQ01000011.1"/>
</dbReference>
<dbReference type="InterPro" id="IPR002467">
    <property type="entry name" value="Pept_M24A_MAP1"/>
</dbReference>
<dbReference type="EC" id="3.4.11.18" evidence="6 7"/>
<dbReference type="GO" id="GO:0006508">
    <property type="term" value="P:proteolysis"/>
    <property type="evidence" value="ECO:0007669"/>
    <property type="project" value="UniProtKB-KW"/>
</dbReference>
<keyword evidence="2 6" id="KW-0031">Aminopeptidase</keyword>
<dbReference type="Proteomes" id="UP000309215">
    <property type="component" value="Unassembled WGS sequence"/>
</dbReference>
<dbReference type="OrthoDB" id="9802055at2"/>
<feature type="binding site" evidence="6">
    <location>
        <position position="234"/>
    </location>
    <ligand>
        <name>a divalent metal cation</name>
        <dbReference type="ChEBI" id="CHEBI:60240"/>
        <label>1</label>
    </ligand>
</feature>
<evidence type="ECO:0000256" key="3">
    <source>
        <dbReference type="ARBA" id="ARBA00022670"/>
    </source>
</evidence>
<keyword evidence="3 6" id="KW-0645">Protease</keyword>
<sequence>MSNVSIKTLKEVEGMRAACQMAAETLLDVGEMIRPGISTEDINRFVHDDTVRRGGWPAPLNYHGFPKSVCTSVNEVVCHGIPGPRVLEPGDIINVDVTTIYNGFYGDTSATFYVGKPSSAAKHVTEVSRRSLDLAIAQVREGARLGDIGAAIQEFAEGEGCSVVRAFVGHGIGRVFHEAPQVSHVGKRGTGMRLRAGMCFTIEPMINLGHHDVEVLADKWTAVTADGSLSAQFEHTLVVTKNGCEVLTRRSRKLSNSEIFGDVFSVAAAATTR</sequence>
<organism evidence="9 10">
    <name type="scientific">Polyangium fumosum</name>
    <dbReference type="NCBI Taxonomy" id="889272"/>
    <lineage>
        <taxon>Bacteria</taxon>
        <taxon>Pseudomonadati</taxon>
        <taxon>Myxococcota</taxon>
        <taxon>Polyangia</taxon>
        <taxon>Polyangiales</taxon>
        <taxon>Polyangiaceae</taxon>
        <taxon>Polyangium</taxon>
    </lineage>
</organism>
<feature type="binding site" evidence="6">
    <location>
        <position position="96"/>
    </location>
    <ligand>
        <name>a divalent metal cation</name>
        <dbReference type="ChEBI" id="CHEBI:60240"/>
        <label>1</label>
    </ligand>
</feature>
<evidence type="ECO:0000313" key="10">
    <source>
        <dbReference type="Proteomes" id="UP000309215"/>
    </source>
</evidence>
<dbReference type="InterPro" id="IPR000994">
    <property type="entry name" value="Pept_M24"/>
</dbReference>
<comment type="similarity">
    <text evidence="6">Belongs to the peptidase M24A family. Methionine aminopeptidase type 1 subfamily.</text>
</comment>
<dbReference type="HAMAP" id="MF_01974">
    <property type="entry name" value="MetAP_1"/>
    <property type="match status" value="1"/>
</dbReference>
<dbReference type="EMBL" id="SSMQ01000011">
    <property type="protein sequence ID" value="TKD09196.1"/>
    <property type="molecule type" value="Genomic_DNA"/>
</dbReference>
<dbReference type="GO" id="GO:0070006">
    <property type="term" value="F:metalloaminopeptidase activity"/>
    <property type="evidence" value="ECO:0007669"/>
    <property type="project" value="UniProtKB-UniRule"/>
</dbReference>